<accession>A0A5J6SGL4</accession>
<dbReference type="InterPro" id="IPR016039">
    <property type="entry name" value="Thiolase-like"/>
</dbReference>
<dbReference type="Gene3D" id="3.40.47.10">
    <property type="match status" value="2"/>
</dbReference>
<evidence type="ECO:0000313" key="5">
    <source>
        <dbReference type="EMBL" id="QFF92388.1"/>
    </source>
</evidence>
<comment type="similarity">
    <text evidence="1 3">Belongs to the thiolase-like superfamily. Beta-ketoacyl-ACP synthases family.</text>
</comment>
<dbReference type="PROSITE" id="PS00606">
    <property type="entry name" value="KS3_1"/>
    <property type="match status" value="1"/>
</dbReference>
<dbReference type="PANTHER" id="PTHR11712:SF336">
    <property type="entry name" value="3-OXOACYL-[ACYL-CARRIER-PROTEIN] SYNTHASE, MITOCHONDRIAL"/>
    <property type="match status" value="1"/>
</dbReference>
<name>A0A5J6SGL4_9MICO</name>
<dbReference type="Pfam" id="PF02801">
    <property type="entry name" value="Ketoacyl-synt_C"/>
    <property type="match status" value="1"/>
</dbReference>
<organism evidence="5">
    <name type="scientific">Rathayibacter sp. FH 236</name>
    <dbReference type="NCBI Taxonomy" id="2615183"/>
    <lineage>
        <taxon>Bacteria</taxon>
        <taxon>Bacillati</taxon>
        <taxon>Actinomycetota</taxon>
        <taxon>Actinomycetes</taxon>
        <taxon>Micrococcales</taxon>
        <taxon>Microbacteriaceae</taxon>
        <taxon>Rathayibacter</taxon>
    </lineage>
</organism>
<sequence>MTASRRVAVVGMGTKSPAGLSVGAAVETLRDGRGFAKRVGILVDAQSSVQIACVVEEYDLTPYLSTPFHRRNNRAALLALSAATDAYRDSGLLGEEEERRTAVFVGTASGGLSIVDELTSAALEGRRALSPFTTTKIMANSAAALISVRLGIRGSADTFVTACASGSTALGEAYRRIRDGYADVALAGGVDAPVTPIIVEGFARTGALSLGREDVASTSRPFSIDRDGFVLGEGATFVVLEEWESARARGVRIVGEVLGYAANSDAFHVVKPLADGSMAGKCMSEAIADARLTTADIGHINAHGTGTILNDDAERCAIARIFGRRIPVVAHKGVTGHMLGGSGAFEAALGIACTRNGFLPPIANLTPHQDELVDLVDAERPVRAESVFLSNSFGFGGHNTVLVLRSVA</sequence>
<evidence type="ECO:0000256" key="2">
    <source>
        <dbReference type="ARBA" id="ARBA00022679"/>
    </source>
</evidence>
<proteinExistence type="inferred from homology"/>
<dbReference type="EMBL" id="MH813485">
    <property type="protein sequence ID" value="QFF92388.1"/>
    <property type="molecule type" value="Genomic_DNA"/>
</dbReference>
<dbReference type="CDD" id="cd00834">
    <property type="entry name" value="KAS_I_II"/>
    <property type="match status" value="1"/>
</dbReference>
<dbReference type="GO" id="GO:0004315">
    <property type="term" value="F:3-oxoacyl-[acyl-carrier-protein] synthase activity"/>
    <property type="evidence" value="ECO:0007669"/>
    <property type="project" value="InterPro"/>
</dbReference>
<dbReference type="SUPFAM" id="SSF53901">
    <property type="entry name" value="Thiolase-like"/>
    <property type="match status" value="2"/>
</dbReference>
<dbReference type="InterPro" id="IPR020841">
    <property type="entry name" value="PKS_Beta-ketoAc_synthase_dom"/>
</dbReference>
<dbReference type="Pfam" id="PF00109">
    <property type="entry name" value="ketoacyl-synt"/>
    <property type="match status" value="1"/>
</dbReference>
<dbReference type="SMART" id="SM00825">
    <property type="entry name" value="PKS_KS"/>
    <property type="match status" value="1"/>
</dbReference>
<dbReference type="GO" id="GO:0006633">
    <property type="term" value="P:fatty acid biosynthetic process"/>
    <property type="evidence" value="ECO:0007669"/>
    <property type="project" value="InterPro"/>
</dbReference>
<gene>
    <name evidence="5" type="primary">tunP</name>
</gene>
<protein>
    <submittedName>
        <fullName evidence="5">Beta-ketoacyl-[acyl-carrier-protein] synthase II/polyketide synthase</fullName>
    </submittedName>
</protein>
<dbReference type="AlphaFoldDB" id="A0A5J6SGL4"/>
<dbReference type="PANTHER" id="PTHR11712">
    <property type="entry name" value="POLYKETIDE SYNTHASE-RELATED"/>
    <property type="match status" value="1"/>
</dbReference>
<dbReference type="InterPro" id="IPR018201">
    <property type="entry name" value="Ketoacyl_synth_AS"/>
</dbReference>
<evidence type="ECO:0000256" key="3">
    <source>
        <dbReference type="RuleBase" id="RU003694"/>
    </source>
</evidence>
<keyword evidence="2 3" id="KW-0808">Transferase</keyword>
<dbReference type="PROSITE" id="PS52004">
    <property type="entry name" value="KS3_2"/>
    <property type="match status" value="1"/>
</dbReference>
<dbReference type="InterPro" id="IPR014031">
    <property type="entry name" value="Ketoacyl_synth_C"/>
</dbReference>
<reference evidence="5" key="1">
    <citation type="submission" date="2018-08" db="EMBL/GenBank/DDBJ databases">
        <title>Conservation of the tunicamycin-related biosynthetic gene cluster in the select agent Rathayibacter toxicus, and its identification in other Rathayibacter species.</title>
        <authorList>
            <person name="Tancos M.A."/>
            <person name="Sechler A.J."/>
            <person name="Davis E.W.Jr."/>
            <person name="Chang J.H."/>
            <person name="Rogers E.E."/>
        </authorList>
    </citation>
    <scope>NUCLEOTIDE SEQUENCE</scope>
    <source>
        <strain evidence="5">FH236</strain>
    </source>
</reference>
<dbReference type="InterPro" id="IPR014030">
    <property type="entry name" value="Ketoacyl_synth_N"/>
</dbReference>
<feature type="domain" description="Ketosynthase family 3 (KS3)" evidence="4">
    <location>
        <begin position="4"/>
        <end position="406"/>
    </location>
</feature>
<dbReference type="InterPro" id="IPR000794">
    <property type="entry name" value="Beta-ketoacyl_synthase"/>
</dbReference>
<evidence type="ECO:0000259" key="4">
    <source>
        <dbReference type="PROSITE" id="PS52004"/>
    </source>
</evidence>
<evidence type="ECO:0000256" key="1">
    <source>
        <dbReference type="ARBA" id="ARBA00008467"/>
    </source>
</evidence>